<keyword evidence="7" id="KW-1185">Reference proteome</keyword>
<dbReference type="PANTHER" id="PTHR45674">
    <property type="entry name" value="DNA LIGASE 1/3 FAMILY MEMBER"/>
    <property type="match status" value="1"/>
</dbReference>
<evidence type="ECO:0000313" key="7">
    <source>
        <dbReference type="Proteomes" id="UP000318416"/>
    </source>
</evidence>
<evidence type="ECO:0000259" key="5">
    <source>
        <dbReference type="PROSITE" id="PS50160"/>
    </source>
</evidence>
<sequence length="360" mass="39624">MCVVFTVMVLSPAASGQPSALVGGTLERQATEGSRVTVSASQAAGPVPLPGALSPMLATPSRRREFDSGWILERKLDGVRALAYRDGDQVRLVSRNGKSIEAGYPELVEALAAQPVQRFVVDGEIVALDNHGVTSFELLQRRMQLRDAARARATGVTVTYYLFDLLHLEGYDTTRLPLRSRKQLLRRAIRFGGPLRYTLHRNADGEAPLADACARGWEGLIAKRAEGPYVQRRSPDWLKLKCSAAQELVIGGFTEPAGSRVGFGALLLGYFEDGRLRYAGKVGTGFDAATLHRLRAAMDGLARSDSPFADPVPERDAHWVEPRLVAQVAFTDWTRDGRLRHPRFLALREDKDAHDVVREQ</sequence>
<dbReference type="EC" id="6.5.1.1" evidence="2"/>
<dbReference type="Gene3D" id="3.30.1490.70">
    <property type="match status" value="1"/>
</dbReference>
<name>A0A561EL05_9ACTN</name>
<evidence type="ECO:0000256" key="2">
    <source>
        <dbReference type="ARBA" id="ARBA00012727"/>
    </source>
</evidence>
<dbReference type="NCBIfam" id="TIGR02779">
    <property type="entry name" value="NHEJ_ligase_lig"/>
    <property type="match status" value="1"/>
</dbReference>
<dbReference type="PANTHER" id="PTHR45674:SF4">
    <property type="entry name" value="DNA LIGASE 1"/>
    <property type="match status" value="1"/>
</dbReference>
<feature type="domain" description="ATP-dependent DNA ligase family profile" evidence="5">
    <location>
        <begin position="151"/>
        <end position="241"/>
    </location>
</feature>
<dbReference type="Proteomes" id="UP000318416">
    <property type="component" value="Unassembled WGS sequence"/>
</dbReference>
<evidence type="ECO:0000256" key="1">
    <source>
        <dbReference type="ARBA" id="ARBA00007572"/>
    </source>
</evidence>
<comment type="similarity">
    <text evidence="1">Belongs to the ATP-dependent DNA ligase family.</text>
</comment>
<comment type="caution">
    <text evidence="6">The sequence shown here is derived from an EMBL/GenBank/DDBJ whole genome shotgun (WGS) entry which is preliminary data.</text>
</comment>
<dbReference type="Pfam" id="PF01068">
    <property type="entry name" value="DNA_ligase_A_M"/>
    <property type="match status" value="1"/>
</dbReference>
<reference evidence="6 7" key="1">
    <citation type="submission" date="2019-06" db="EMBL/GenBank/DDBJ databases">
        <title>Sequencing the genomes of 1000 actinobacteria strains.</title>
        <authorList>
            <person name="Klenk H.-P."/>
        </authorList>
    </citation>
    <scope>NUCLEOTIDE SEQUENCE [LARGE SCALE GENOMIC DNA]</scope>
    <source>
        <strain evidence="6 7">DSM 41649</strain>
    </source>
</reference>
<dbReference type="Gene3D" id="2.40.50.140">
    <property type="entry name" value="Nucleic acid-binding proteins"/>
    <property type="match status" value="1"/>
</dbReference>
<keyword evidence="3" id="KW-0436">Ligase</keyword>
<dbReference type="SUPFAM" id="SSF50249">
    <property type="entry name" value="Nucleic acid-binding proteins"/>
    <property type="match status" value="1"/>
</dbReference>
<dbReference type="Pfam" id="PF04679">
    <property type="entry name" value="DNA_ligase_A_C"/>
    <property type="match status" value="1"/>
</dbReference>
<dbReference type="InterPro" id="IPR050191">
    <property type="entry name" value="ATP-dep_DNA_ligase"/>
</dbReference>
<organism evidence="6 7">
    <name type="scientific">Kitasatospora atroaurantiaca</name>
    <dbReference type="NCBI Taxonomy" id="285545"/>
    <lineage>
        <taxon>Bacteria</taxon>
        <taxon>Bacillati</taxon>
        <taxon>Actinomycetota</taxon>
        <taxon>Actinomycetes</taxon>
        <taxon>Kitasatosporales</taxon>
        <taxon>Streptomycetaceae</taxon>
        <taxon>Kitasatospora</taxon>
    </lineage>
</organism>
<dbReference type="SUPFAM" id="SSF56091">
    <property type="entry name" value="DNA ligase/mRNA capping enzyme, catalytic domain"/>
    <property type="match status" value="1"/>
</dbReference>
<dbReference type="PROSITE" id="PS50160">
    <property type="entry name" value="DNA_LIGASE_A3"/>
    <property type="match status" value="1"/>
</dbReference>
<gene>
    <name evidence="6" type="ORF">FB465_1276</name>
</gene>
<dbReference type="GO" id="GO:0006310">
    <property type="term" value="P:DNA recombination"/>
    <property type="evidence" value="ECO:0007669"/>
    <property type="project" value="InterPro"/>
</dbReference>
<dbReference type="InterPro" id="IPR014146">
    <property type="entry name" value="LigD_ligase_dom"/>
</dbReference>
<dbReference type="Gene3D" id="3.30.470.30">
    <property type="entry name" value="DNA ligase/mRNA capping enzyme"/>
    <property type="match status" value="1"/>
</dbReference>
<dbReference type="GO" id="GO:0003910">
    <property type="term" value="F:DNA ligase (ATP) activity"/>
    <property type="evidence" value="ECO:0007669"/>
    <property type="project" value="UniProtKB-EC"/>
</dbReference>
<dbReference type="GO" id="GO:0006281">
    <property type="term" value="P:DNA repair"/>
    <property type="evidence" value="ECO:0007669"/>
    <property type="project" value="InterPro"/>
</dbReference>
<dbReference type="CDD" id="cd07971">
    <property type="entry name" value="OBF_DNA_ligase_LigD"/>
    <property type="match status" value="1"/>
</dbReference>
<evidence type="ECO:0000313" key="6">
    <source>
        <dbReference type="EMBL" id="TWE16298.1"/>
    </source>
</evidence>
<accession>A0A561EL05</accession>
<dbReference type="EMBL" id="VIVR01000001">
    <property type="protein sequence ID" value="TWE16298.1"/>
    <property type="molecule type" value="Genomic_DNA"/>
</dbReference>
<dbReference type="AlphaFoldDB" id="A0A561EL05"/>
<dbReference type="PROSITE" id="PS00697">
    <property type="entry name" value="DNA_LIGASE_A1"/>
    <property type="match status" value="1"/>
</dbReference>
<comment type="catalytic activity">
    <reaction evidence="4">
        <text>ATP + (deoxyribonucleotide)n-3'-hydroxyl + 5'-phospho-(deoxyribonucleotide)m = (deoxyribonucleotide)n+m + AMP + diphosphate.</text>
        <dbReference type="EC" id="6.5.1.1"/>
    </reaction>
</comment>
<protein>
    <recommendedName>
        <fullName evidence="2">DNA ligase (ATP)</fullName>
        <ecNumber evidence="2">6.5.1.1</ecNumber>
    </recommendedName>
</protein>
<dbReference type="InterPro" id="IPR012309">
    <property type="entry name" value="DNA_ligase_ATP-dep_C"/>
</dbReference>
<proteinExistence type="inferred from homology"/>
<evidence type="ECO:0000256" key="4">
    <source>
        <dbReference type="ARBA" id="ARBA00034003"/>
    </source>
</evidence>
<dbReference type="InterPro" id="IPR016059">
    <property type="entry name" value="DNA_ligase_ATP-dep_CS"/>
</dbReference>
<dbReference type="GO" id="GO:0005524">
    <property type="term" value="F:ATP binding"/>
    <property type="evidence" value="ECO:0007669"/>
    <property type="project" value="InterPro"/>
</dbReference>
<dbReference type="CDD" id="cd07906">
    <property type="entry name" value="Adenylation_DNA_ligase_LigD_LigC"/>
    <property type="match status" value="1"/>
</dbReference>
<dbReference type="InterPro" id="IPR012310">
    <property type="entry name" value="DNA_ligase_ATP-dep_cent"/>
</dbReference>
<evidence type="ECO:0000256" key="3">
    <source>
        <dbReference type="ARBA" id="ARBA00022598"/>
    </source>
</evidence>
<dbReference type="InterPro" id="IPR012340">
    <property type="entry name" value="NA-bd_OB-fold"/>
</dbReference>